<feature type="domain" description="HTH araC/xylS-type" evidence="7">
    <location>
        <begin position="432"/>
        <end position="530"/>
    </location>
</feature>
<dbReference type="PANTHER" id="PTHR43280:SF28">
    <property type="entry name" value="HTH-TYPE TRANSCRIPTIONAL ACTIVATOR RHAS"/>
    <property type="match status" value="1"/>
</dbReference>
<reference evidence="9 10" key="1">
    <citation type="submission" date="2018-09" db="EMBL/GenBank/DDBJ databases">
        <authorList>
            <person name="Postec A."/>
        </authorList>
    </citation>
    <scope>NUCLEOTIDE SEQUENCE [LARGE SCALE GENOMIC DNA]</scope>
    <source>
        <strain evidence="9">70B-A</strain>
    </source>
</reference>
<keyword evidence="3" id="KW-0238">DNA-binding</keyword>
<dbReference type="InterPro" id="IPR018060">
    <property type="entry name" value="HTH_AraC"/>
</dbReference>
<dbReference type="PROSITE" id="PS50110">
    <property type="entry name" value="RESPONSE_REGULATORY"/>
    <property type="match status" value="1"/>
</dbReference>
<dbReference type="Pfam" id="PF00072">
    <property type="entry name" value="Response_reg"/>
    <property type="match status" value="1"/>
</dbReference>
<dbReference type="SUPFAM" id="SSF52172">
    <property type="entry name" value="CheY-like"/>
    <property type="match status" value="1"/>
</dbReference>
<feature type="modified residue" description="4-aspartylphosphate" evidence="6">
    <location>
        <position position="55"/>
    </location>
</feature>
<keyword evidence="10" id="KW-1185">Reference proteome</keyword>
<dbReference type="SMART" id="SM00448">
    <property type="entry name" value="REC"/>
    <property type="match status" value="1"/>
</dbReference>
<name>A0A3P7PWP6_9FIRM</name>
<dbReference type="Pfam" id="PF17853">
    <property type="entry name" value="GGDEF_2"/>
    <property type="match status" value="1"/>
</dbReference>
<evidence type="ECO:0000256" key="4">
    <source>
        <dbReference type="ARBA" id="ARBA00023163"/>
    </source>
</evidence>
<dbReference type="RefSeq" id="WP_125136935.1">
    <property type="nucleotide sequence ID" value="NZ_LR130778.1"/>
</dbReference>
<dbReference type="AlphaFoldDB" id="A0A3P7PWP6"/>
<dbReference type="PROSITE" id="PS01124">
    <property type="entry name" value="HTH_ARAC_FAMILY_2"/>
    <property type="match status" value="1"/>
</dbReference>
<keyword evidence="6" id="KW-0597">Phosphoprotein</keyword>
<comment type="function">
    <text evidence="5">May play the central regulatory role in sporulation. It may be an element of the effector pathway responsible for the activation of sporulation genes in response to nutritional stress. Spo0A may act in concert with spo0H (a sigma factor) to control the expression of some genes that are critical to the sporulation process.</text>
</comment>
<evidence type="ECO:0000256" key="1">
    <source>
        <dbReference type="ARBA" id="ARBA00018672"/>
    </source>
</evidence>
<keyword evidence="2" id="KW-0805">Transcription regulation</keyword>
<evidence type="ECO:0000256" key="3">
    <source>
        <dbReference type="ARBA" id="ARBA00023125"/>
    </source>
</evidence>
<dbReference type="GO" id="GO:0003700">
    <property type="term" value="F:DNA-binding transcription factor activity"/>
    <property type="evidence" value="ECO:0007669"/>
    <property type="project" value="InterPro"/>
</dbReference>
<dbReference type="KEGG" id="cbar:PATL70BA_1772"/>
<evidence type="ECO:0000259" key="8">
    <source>
        <dbReference type="PROSITE" id="PS50110"/>
    </source>
</evidence>
<dbReference type="SUPFAM" id="SSF46689">
    <property type="entry name" value="Homeodomain-like"/>
    <property type="match status" value="1"/>
</dbReference>
<dbReference type="Proteomes" id="UP000279029">
    <property type="component" value="Chromosome"/>
</dbReference>
<organism evidence="9 10">
    <name type="scientific">Petrocella atlantisensis</name>
    <dbReference type="NCBI Taxonomy" id="2173034"/>
    <lineage>
        <taxon>Bacteria</taxon>
        <taxon>Bacillati</taxon>
        <taxon>Bacillota</taxon>
        <taxon>Clostridia</taxon>
        <taxon>Lachnospirales</taxon>
        <taxon>Vallitaleaceae</taxon>
        <taxon>Petrocella</taxon>
    </lineage>
</organism>
<dbReference type="InterPro" id="IPR011006">
    <property type="entry name" value="CheY-like_superfamily"/>
</dbReference>
<sequence>MYNIMIVDQQKSNHEKIRLFLQESKQDFEIIGEVTSAEQAEALLEKMEVHLIVADDVLPKKTGLQLFIDNSEKYPNMHMILFTDYNRFNSSKDIMAQGRMDFLFKPIRRNDVVKSIIHMSQIVDEDVQKRNALKIVRASYENHLSVFRDRFLINLLHGHIDSDSTIYNQMDYFKIPYNNSFTVGVIKLDHYRTYQLALDEEERQFLIFNALNIVSDYVEKNQLGFVFINRYDELSFIFTTEMDEDDLFNHAYNLQELLASVQNIRVTIGLGKTYHRPMFISVSYHQARAALRNSHYLGQGSIIHVNYIPGKGDIAYFYPRDKEQLMIYATVNGHLEASLDYLDVIFEALKVDSHLPKHYYQIMIIDLLVNINRNALENGLSIEDFFKSYVRLGEINTIDNLNQAHTYLKDAISKICTYQLKGLQTSDKALIDALYRYVHTYYASKISLRRAAQFLKTTPYHLEQIIMDKEKQTFYEFCMDIRLNVSKELLKNTTDSITSISEKIGFSNPEYYIAIFKQHFHMSPATFRYDGKDRIIHHSKS</sequence>
<dbReference type="InterPro" id="IPR009057">
    <property type="entry name" value="Homeodomain-like_sf"/>
</dbReference>
<evidence type="ECO:0000313" key="10">
    <source>
        <dbReference type="Proteomes" id="UP000279029"/>
    </source>
</evidence>
<dbReference type="Gene3D" id="1.10.10.60">
    <property type="entry name" value="Homeodomain-like"/>
    <property type="match status" value="1"/>
</dbReference>
<accession>A0A3P7PWP6</accession>
<proteinExistence type="predicted"/>
<evidence type="ECO:0000259" key="7">
    <source>
        <dbReference type="PROSITE" id="PS01124"/>
    </source>
</evidence>
<dbReference type="PANTHER" id="PTHR43280">
    <property type="entry name" value="ARAC-FAMILY TRANSCRIPTIONAL REGULATOR"/>
    <property type="match status" value="1"/>
</dbReference>
<evidence type="ECO:0000256" key="2">
    <source>
        <dbReference type="ARBA" id="ARBA00023015"/>
    </source>
</evidence>
<gene>
    <name evidence="9" type="ORF">PATL70BA_1772</name>
</gene>
<feature type="domain" description="Response regulatory" evidence="8">
    <location>
        <begin position="3"/>
        <end position="120"/>
    </location>
</feature>
<dbReference type="GO" id="GO:0000160">
    <property type="term" value="P:phosphorelay signal transduction system"/>
    <property type="evidence" value="ECO:0007669"/>
    <property type="project" value="InterPro"/>
</dbReference>
<protein>
    <recommendedName>
        <fullName evidence="1">Stage 0 sporulation protein A homolog</fullName>
    </recommendedName>
</protein>
<dbReference type="OrthoDB" id="9794370at2"/>
<dbReference type="Gene3D" id="3.40.50.2300">
    <property type="match status" value="1"/>
</dbReference>
<evidence type="ECO:0000256" key="6">
    <source>
        <dbReference type="PROSITE-ProRule" id="PRU00169"/>
    </source>
</evidence>
<dbReference type="EMBL" id="LR130778">
    <property type="protein sequence ID" value="VDN47661.1"/>
    <property type="molecule type" value="Genomic_DNA"/>
</dbReference>
<dbReference type="GO" id="GO:0043565">
    <property type="term" value="F:sequence-specific DNA binding"/>
    <property type="evidence" value="ECO:0007669"/>
    <property type="project" value="InterPro"/>
</dbReference>
<evidence type="ECO:0000256" key="5">
    <source>
        <dbReference type="ARBA" id="ARBA00024867"/>
    </source>
</evidence>
<dbReference type="InterPro" id="IPR041522">
    <property type="entry name" value="CdaR_GGDEF"/>
</dbReference>
<dbReference type="SMART" id="SM00342">
    <property type="entry name" value="HTH_ARAC"/>
    <property type="match status" value="1"/>
</dbReference>
<dbReference type="InterPro" id="IPR001789">
    <property type="entry name" value="Sig_transdc_resp-reg_receiver"/>
</dbReference>
<dbReference type="Pfam" id="PF12833">
    <property type="entry name" value="HTH_18"/>
    <property type="match status" value="1"/>
</dbReference>
<evidence type="ECO:0000313" key="9">
    <source>
        <dbReference type="EMBL" id="VDN47661.1"/>
    </source>
</evidence>
<keyword evidence="4" id="KW-0804">Transcription</keyword>